<dbReference type="RefSeq" id="WP_010920593.1">
    <property type="nucleotide sequence ID" value="NC_011916.1"/>
</dbReference>
<evidence type="ECO:0000256" key="1">
    <source>
        <dbReference type="SAM" id="MobiDB-lite"/>
    </source>
</evidence>
<dbReference type="SMART" id="SM00054">
    <property type="entry name" value="EFh"/>
    <property type="match status" value="2"/>
</dbReference>
<feature type="compositionally biased region" description="Basic and acidic residues" evidence="1">
    <location>
        <begin position="59"/>
        <end position="69"/>
    </location>
</feature>
<evidence type="ECO:0000313" key="4">
    <source>
        <dbReference type="EMBL" id="ACL96303.1"/>
    </source>
</evidence>
<dbReference type="GeneID" id="7331163"/>
<feature type="signal peptide" evidence="2">
    <location>
        <begin position="1"/>
        <end position="21"/>
    </location>
</feature>
<dbReference type="KEGG" id="ccs:CCNA_02838"/>
<dbReference type="Gene3D" id="1.10.238.10">
    <property type="entry name" value="EF-hand"/>
    <property type="match status" value="2"/>
</dbReference>
<gene>
    <name evidence="4" type="ordered locus">CCNA_02838</name>
</gene>
<dbReference type="HOGENOM" id="CLU_1882008_0_0_5"/>
<feature type="domain" description="EF-hand" evidence="3">
    <location>
        <begin position="32"/>
        <end position="67"/>
    </location>
</feature>
<accession>A0A0H3CBK9</accession>
<dbReference type="EMBL" id="CP001340">
    <property type="protein sequence ID" value="ACL96303.1"/>
    <property type="molecule type" value="Genomic_DNA"/>
</dbReference>
<dbReference type="PATRIC" id="fig|565050.3.peg.2771"/>
<dbReference type="GO" id="GO:0005509">
    <property type="term" value="F:calcium ion binding"/>
    <property type="evidence" value="ECO:0007669"/>
    <property type="project" value="InterPro"/>
</dbReference>
<evidence type="ECO:0000313" key="5">
    <source>
        <dbReference type="Proteomes" id="UP000001364"/>
    </source>
</evidence>
<keyword evidence="2" id="KW-0732">Signal</keyword>
<name>A0A0H3CBK9_CAUVN</name>
<feature type="domain" description="EF-hand" evidence="3">
    <location>
        <begin position="97"/>
        <end position="132"/>
    </location>
</feature>
<evidence type="ECO:0000259" key="3">
    <source>
        <dbReference type="PROSITE" id="PS50222"/>
    </source>
</evidence>
<dbReference type="InterPro" id="IPR002048">
    <property type="entry name" value="EF_hand_dom"/>
</dbReference>
<feature type="chain" id="PRO_5002606162" evidence="2">
    <location>
        <begin position="22"/>
        <end position="133"/>
    </location>
</feature>
<reference evidence="4 5" key="1">
    <citation type="journal article" date="2010" name="J. Bacteriol.">
        <title>The genetic basis of laboratory adaptation in Caulobacter crescentus.</title>
        <authorList>
            <person name="Marks M.E."/>
            <person name="Castro-Rojas C.M."/>
            <person name="Teiling C."/>
            <person name="Du L."/>
            <person name="Kapatral V."/>
            <person name="Walunas T.L."/>
            <person name="Crosson S."/>
        </authorList>
    </citation>
    <scope>NUCLEOTIDE SEQUENCE [LARGE SCALE GENOMIC DNA]</scope>
    <source>
        <strain evidence="5">NA1000 / CB15N</strain>
    </source>
</reference>
<evidence type="ECO:0000256" key="2">
    <source>
        <dbReference type="SAM" id="SignalP"/>
    </source>
</evidence>
<dbReference type="PROSITE" id="PS50222">
    <property type="entry name" value="EF_HAND_2"/>
    <property type="match status" value="2"/>
</dbReference>
<dbReference type="Pfam" id="PF13202">
    <property type="entry name" value="EF-hand_5"/>
    <property type="match status" value="2"/>
</dbReference>
<dbReference type="RefSeq" id="YP_002518211.1">
    <property type="nucleotide sequence ID" value="NC_011916.1"/>
</dbReference>
<sequence>MLKTTLIAAGVLALATGPTLAQPANGMTLTQFQTERADRMFLRLDTNKDGKITGEELKVRKGDKGDKRHDHPKRHMQAKRELARMDADKDRVITRAEASAALAERFKRRDVNNDGVLSQEELRAKGDKAKVGV</sequence>
<keyword evidence="5" id="KW-1185">Reference proteome</keyword>
<dbReference type="SMR" id="A0A0H3CBK9"/>
<organism evidence="4 5">
    <name type="scientific">Caulobacter vibrioides (strain NA1000 / CB15N)</name>
    <name type="common">Caulobacter crescentus</name>
    <dbReference type="NCBI Taxonomy" id="565050"/>
    <lineage>
        <taxon>Bacteria</taxon>
        <taxon>Pseudomonadati</taxon>
        <taxon>Pseudomonadota</taxon>
        <taxon>Alphaproteobacteria</taxon>
        <taxon>Caulobacterales</taxon>
        <taxon>Caulobacteraceae</taxon>
        <taxon>Caulobacter</taxon>
    </lineage>
</organism>
<proteinExistence type="predicted"/>
<dbReference type="Proteomes" id="UP000001364">
    <property type="component" value="Chromosome"/>
</dbReference>
<dbReference type="InterPro" id="IPR018247">
    <property type="entry name" value="EF_Hand_1_Ca_BS"/>
</dbReference>
<dbReference type="AlphaFoldDB" id="A0A0H3CBK9"/>
<protein>
    <submittedName>
        <fullName evidence="4">EF hand domain protein</fullName>
    </submittedName>
</protein>
<dbReference type="SUPFAM" id="SSF47473">
    <property type="entry name" value="EF-hand"/>
    <property type="match status" value="1"/>
</dbReference>
<dbReference type="PROSITE" id="PS00018">
    <property type="entry name" value="EF_HAND_1"/>
    <property type="match status" value="2"/>
</dbReference>
<dbReference type="InterPro" id="IPR011992">
    <property type="entry name" value="EF-hand-dom_pair"/>
</dbReference>
<feature type="region of interest" description="Disordered" evidence="1">
    <location>
        <begin position="59"/>
        <end position="84"/>
    </location>
</feature>
<dbReference type="OrthoDB" id="113323at2"/>